<keyword evidence="1" id="KW-0067">ATP-binding</keyword>
<dbReference type="EMBL" id="JAENHL010000008">
    <property type="protein sequence ID" value="MBK1871248.1"/>
    <property type="molecule type" value="Genomic_DNA"/>
</dbReference>
<comment type="caution">
    <text evidence="1">The sequence shown here is derived from an EMBL/GenBank/DDBJ whole genome shotgun (WGS) entry which is preliminary data.</text>
</comment>
<keyword evidence="1" id="KW-0547">Nucleotide-binding</keyword>
<proteinExistence type="predicted"/>
<organism evidence="1 2">
    <name type="scientific">Taklimakanibacter albus</name>
    <dbReference type="NCBI Taxonomy" id="2800327"/>
    <lineage>
        <taxon>Bacteria</taxon>
        <taxon>Pseudomonadati</taxon>
        <taxon>Pseudomonadota</taxon>
        <taxon>Alphaproteobacteria</taxon>
        <taxon>Hyphomicrobiales</taxon>
        <taxon>Aestuariivirgaceae</taxon>
        <taxon>Taklimakanibacter</taxon>
    </lineage>
</organism>
<protein>
    <submittedName>
        <fullName evidence="1">ABC transporter ATP-binding protein</fullName>
    </submittedName>
</protein>
<evidence type="ECO:0000313" key="2">
    <source>
        <dbReference type="Proteomes" id="UP000616151"/>
    </source>
</evidence>
<keyword evidence="2" id="KW-1185">Reference proteome</keyword>
<name>A0ACC5RF82_9HYPH</name>
<reference evidence="1" key="1">
    <citation type="submission" date="2021-01" db="EMBL/GenBank/DDBJ databases">
        <authorList>
            <person name="Sun Q."/>
        </authorList>
    </citation>
    <scope>NUCLEOTIDE SEQUENCE</scope>
    <source>
        <strain evidence="1">YIM B02566</strain>
    </source>
</reference>
<evidence type="ECO:0000313" key="1">
    <source>
        <dbReference type="EMBL" id="MBK1871248.1"/>
    </source>
</evidence>
<sequence length="245" mass="25619">MTKTILAISDLEAGYEPGAPIVRGVSLAVAEGEIVTILGPNGAGKSTFIKAIAGLVPKFAGSVTLDGRDITKSPVHLLARQGLGFVPQTENVFTLMSITDNLRLAADILPRPERAEKIDAMLTLFPDLARQHQLAAGRLSGGQRQMLAVARALISGPRILMLDEASAGLSPKLVGQVFAKLAEIRHTGITIVMVEQNAKAALALADRAIILVEGRTAHAGKSADIASDPVIRELYLGVAPVKGAA</sequence>
<dbReference type="Proteomes" id="UP000616151">
    <property type="component" value="Unassembled WGS sequence"/>
</dbReference>
<accession>A0ACC5RF82</accession>
<gene>
    <name evidence="1" type="ORF">JHL16_33085</name>
</gene>